<feature type="domain" description="SAM" evidence="1">
    <location>
        <begin position="14"/>
        <end position="79"/>
    </location>
</feature>
<evidence type="ECO:0000259" key="1">
    <source>
        <dbReference type="PROSITE" id="PS50105"/>
    </source>
</evidence>
<dbReference type="OrthoDB" id="2139176at2759"/>
<organism evidence="2 3">
    <name type="scientific">Nitzschia inconspicua</name>
    <dbReference type="NCBI Taxonomy" id="303405"/>
    <lineage>
        <taxon>Eukaryota</taxon>
        <taxon>Sar</taxon>
        <taxon>Stramenopiles</taxon>
        <taxon>Ochrophyta</taxon>
        <taxon>Bacillariophyta</taxon>
        <taxon>Bacillariophyceae</taxon>
        <taxon>Bacillariophycidae</taxon>
        <taxon>Bacillariales</taxon>
        <taxon>Bacillariaceae</taxon>
        <taxon>Nitzschia</taxon>
    </lineage>
</organism>
<evidence type="ECO:0000313" key="2">
    <source>
        <dbReference type="EMBL" id="KAG7373545.1"/>
    </source>
</evidence>
<proteinExistence type="predicted"/>
<dbReference type="PROSITE" id="PS50105">
    <property type="entry name" value="SAM_DOMAIN"/>
    <property type="match status" value="1"/>
</dbReference>
<dbReference type="AlphaFoldDB" id="A0A9K3M5I5"/>
<dbReference type="InterPro" id="IPR001660">
    <property type="entry name" value="SAM"/>
</dbReference>
<dbReference type="Proteomes" id="UP000693970">
    <property type="component" value="Unassembled WGS sequence"/>
</dbReference>
<reference evidence="2" key="1">
    <citation type="journal article" date="2021" name="Sci. Rep.">
        <title>Diploid genomic architecture of Nitzschia inconspicua, an elite biomass production diatom.</title>
        <authorList>
            <person name="Oliver A."/>
            <person name="Podell S."/>
            <person name="Pinowska A."/>
            <person name="Traller J.C."/>
            <person name="Smith S.R."/>
            <person name="McClure R."/>
            <person name="Beliaev A."/>
            <person name="Bohutskyi P."/>
            <person name="Hill E.A."/>
            <person name="Rabines A."/>
            <person name="Zheng H."/>
            <person name="Allen L.Z."/>
            <person name="Kuo A."/>
            <person name="Grigoriev I.V."/>
            <person name="Allen A.E."/>
            <person name="Hazlebeck D."/>
            <person name="Allen E.E."/>
        </authorList>
    </citation>
    <scope>NUCLEOTIDE SEQUENCE</scope>
    <source>
        <strain evidence="2">Hildebrandi</strain>
    </source>
</reference>
<dbReference type="Pfam" id="PF07647">
    <property type="entry name" value="SAM_2"/>
    <property type="match status" value="1"/>
</dbReference>
<reference evidence="2" key="2">
    <citation type="submission" date="2021-04" db="EMBL/GenBank/DDBJ databases">
        <authorList>
            <person name="Podell S."/>
        </authorList>
    </citation>
    <scope>NUCLEOTIDE SEQUENCE</scope>
    <source>
        <strain evidence="2">Hildebrandi</strain>
    </source>
</reference>
<protein>
    <submittedName>
        <fullName evidence="2">SAM domain sterile alpha motif-containing protein</fullName>
    </submittedName>
</protein>
<keyword evidence="3" id="KW-1185">Reference proteome</keyword>
<gene>
    <name evidence="2" type="ORF">IV203_034269</name>
</gene>
<name>A0A9K3M5I5_9STRA</name>
<accession>A0A9K3M5I5</accession>
<dbReference type="CDD" id="cd09487">
    <property type="entry name" value="SAM_superfamily"/>
    <property type="match status" value="1"/>
</dbReference>
<dbReference type="EMBL" id="JAGRRH010000002">
    <property type="protein sequence ID" value="KAG7373545.1"/>
    <property type="molecule type" value="Genomic_DNA"/>
</dbReference>
<comment type="caution">
    <text evidence="2">The sequence shown here is derived from an EMBL/GenBank/DDBJ whole genome shotgun (WGS) entry which is preliminary data.</text>
</comment>
<evidence type="ECO:0000313" key="3">
    <source>
        <dbReference type="Proteomes" id="UP000693970"/>
    </source>
</evidence>
<sequence>MSEYDLANKNFEEWTAHELAQYFKDQTDVDNNYAEMLEKQKVDGKVAPHLTEDDLRQMGIDTVGDRKRVMAAIDTLKKAKDMNDRSKVLWEGQEIMYISCWQWCCETCCGCCPQDPELYTLSYNHLSIKKPNQNRCGPCVCCWGHSYEINNIDISNIQDVDVEGVPPPCFQQCFCGAKTQEHLKIQTSNDPERIILKLEKGTGQQVSRTIKNQVEVMQRMERN</sequence>
<dbReference type="SMART" id="SM00454">
    <property type="entry name" value="SAM"/>
    <property type="match status" value="1"/>
</dbReference>